<name>A0A9X7I6J1_NEIPE</name>
<evidence type="ECO:0000256" key="2">
    <source>
        <dbReference type="ARBA" id="ARBA00022692"/>
    </source>
</evidence>
<dbReference type="PANTHER" id="PTHR34597:SF3">
    <property type="entry name" value="OUTER MEMBRANE TRANSPORTER CDIB"/>
    <property type="match status" value="1"/>
</dbReference>
<proteinExistence type="predicted"/>
<dbReference type="InterPro" id="IPR005565">
    <property type="entry name" value="Hemolysn_activator_HlyB_C"/>
</dbReference>
<dbReference type="Gene3D" id="2.40.160.50">
    <property type="entry name" value="membrane protein fhac: a member of the omp85/tpsb transporter family"/>
    <property type="match status" value="1"/>
</dbReference>
<protein>
    <submittedName>
        <fullName evidence="4">ShlB/FhaC/HecB family hemolysin secretion/activation protein</fullName>
    </submittedName>
</protein>
<dbReference type="GO" id="GO:0046819">
    <property type="term" value="P:protein secretion by the type V secretion system"/>
    <property type="evidence" value="ECO:0007669"/>
    <property type="project" value="TreeGrafter"/>
</dbReference>
<evidence type="ECO:0000256" key="3">
    <source>
        <dbReference type="ARBA" id="ARBA00023237"/>
    </source>
</evidence>
<evidence type="ECO:0000313" key="4">
    <source>
        <dbReference type="EMBL" id="WOS99031.1"/>
    </source>
</evidence>
<dbReference type="PANTHER" id="PTHR34597">
    <property type="entry name" value="SLR1661 PROTEIN"/>
    <property type="match status" value="1"/>
</dbReference>
<dbReference type="GO" id="GO:0008320">
    <property type="term" value="F:protein transmembrane transporter activity"/>
    <property type="evidence" value="ECO:0007669"/>
    <property type="project" value="TreeGrafter"/>
</dbReference>
<keyword evidence="2" id="KW-0812">Transmembrane</keyword>
<organism evidence="4 5">
    <name type="scientific">Neisseria perflava</name>
    <dbReference type="NCBI Taxonomy" id="33053"/>
    <lineage>
        <taxon>Bacteria</taxon>
        <taxon>Pseudomonadati</taxon>
        <taxon>Pseudomonadota</taxon>
        <taxon>Betaproteobacteria</taxon>
        <taxon>Neisseriales</taxon>
        <taxon>Neisseriaceae</taxon>
        <taxon>Neisseria</taxon>
    </lineage>
</organism>
<dbReference type="Proteomes" id="UP000234781">
    <property type="component" value="Chromosome"/>
</dbReference>
<dbReference type="InterPro" id="IPR027282">
    <property type="entry name" value="TPS"/>
</dbReference>
<dbReference type="InterPro" id="IPR051544">
    <property type="entry name" value="TPS_OM_transporter"/>
</dbReference>
<dbReference type="EMBL" id="CP136962">
    <property type="protein sequence ID" value="WOS99031.1"/>
    <property type="molecule type" value="Genomic_DNA"/>
</dbReference>
<accession>A0A9X7I6J1</accession>
<reference evidence="5" key="1">
    <citation type="submission" date="2017-12" db="EMBL/GenBank/DDBJ databases">
        <title>Phylogenetic diversity of female urinary microbiome.</title>
        <authorList>
            <person name="Thomas-White K."/>
            <person name="Wolfe A.J."/>
        </authorList>
    </citation>
    <scope>NUCLEOTIDE SEQUENCE [LARGE SCALE GENOMIC DNA]</scope>
    <source>
        <strain evidence="5">UMB0023</strain>
    </source>
</reference>
<dbReference type="Pfam" id="PF08479">
    <property type="entry name" value="POTRA_2"/>
    <property type="match status" value="1"/>
</dbReference>
<keyword evidence="1" id="KW-0472">Membrane</keyword>
<dbReference type="AlphaFoldDB" id="A0A9X7I6J1"/>
<sequence>MYKSRLLPLPVLILSALNAYAANTPNPLNQIDKNVPNQFDKDFRDNLDQIHSVEIQKREQSAWDLQKKQDNDAVAQEGPSENNTECLDYTGIELSGITLIDSKKIEAKLPKCINQNSINQLNRDIVAEYIAQGYPHTQIKFETTPERVLKLAVIEGKIREITGSSRTVNVNTLFPNHQGKPLNIQYLDQGIEQANHVAGNNVSIDVYPHDDGTASIQLNNDAEKHWGGSITIDNKGSKPNTTTLRGSLNIGSPLGLSDSLYLNGYTNLNNHDSHYSRGGSLFYQVPYGAWTFSTYAAASQSQSILTPSVTRYAYRSQSKAAGIKADRVFSRSQKHIASAYVGIDYVKQTAKFADSKLELQSPEIYSAQVGLSHTAILPNGIWLNNIGVEQGFAKNTEHTPFDKRYTSVSLQSNLIQNRLLGKWIVRNHHQIDAQYSPHDLFAAKEMDIVGYQNVRGFRSTSLSASSAVLLSNTVYFRRNTPHGIYIEPYLGADIGVAKNHHESSQRAMGLVAGLNLGKADKWQLSADYGKGFARIPNQSNSEKQDHVTVSLRIPF</sequence>
<dbReference type="InterPro" id="IPR013686">
    <property type="entry name" value="Polypept-transport_assoc_ShlB"/>
</dbReference>
<evidence type="ECO:0000256" key="1">
    <source>
        <dbReference type="ARBA" id="ARBA00022452"/>
    </source>
</evidence>
<dbReference type="PIRSF" id="PIRSF029745">
    <property type="entry name" value="FhaC"/>
    <property type="match status" value="1"/>
</dbReference>
<gene>
    <name evidence="4" type="ORF">CYJ98_005055</name>
</gene>
<dbReference type="RefSeq" id="WP_101755583.1">
    <property type="nucleotide sequence ID" value="NZ_CP136962.1"/>
</dbReference>
<keyword evidence="5" id="KW-1185">Reference proteome</keyword>
<evidence type="ECO:0000313" key="5">
    <source>
        <dbReference type="Proteomes" id="UP000234781"/>
    </source>
</evidence>
<dbReference type="Pfam" id="PF17287">
    <property type="entry name" value="POTRA_3"/>
    <property type="match status" value="1"/>
</dbReference>
<dbReference type="GO" id="GO:0098046">
    <property type="term" value="C:type V protein secretion system complex"/>
    <property type="evidence" value="ECO:0007669"/>
    <property type="project" value="TreeGrafter"/>
</dbReference>
<dbReference type="InterPro" id="IPR035251">
    <property type="entry name" value="ShlB_POTRA"/>
</dbReference>
<keyword evidence="3" id="KW-0998">Cell outer membrane</keyword>
<keyword evidence="1" id="KW-1134">Transmembrane beta strand</keyword>
<dbReference type="Pfam" id="PF03865">
    <property type="entry name" value="ShlB"/>
    <property type="match status" value="1"/>
</dbReference>